<dbReference type="EMBL" id="CP003316">
    <property type="protein sequence ID" value="AFA40797.1"/>
    <property type="molecule type" value="Genomic_DNA"/>
</dbReference>
<dbReference type="SUPFAM" id="SSF51735">
    <property type="entry name" value="NAD(P)-binding Rossmann-fold domains"/>
    <property type="match status" value="1"/>
</dbReference>
<feature type="domain" description="Pyrroline-5-carboxylate reductase catalytic N-terminal" evidence="5">
    <location>
        <begin position="11"/>
        <end position="94"/>
    </location>
</feature>
<feature type="domain" description="Pyrroline-5-carboxylate reductase dimerisation" evidence="6">
    <location>
        <begin position="145"/>
        <end position="244"/>
    </location>
</feature>
<dbReference type="STRING" id="698757.Pogu_2770"/>
<dbReference type="HOGENOM" id="CLU_042344_4_2_2"/>
<feature type="binding site" evidence="4">
    <location>
        <begin position="15"/>
        <end position="20"/>
    </location>
    <ligand>
        <name>NADP(+)</name>
        <dbReference type="ChEBI" id="CHEBI:58349"/>
    </ligand>
</feature>
<dbReference type="InterPro" id="IPR029036">
    <property type="entry name" value="P5CR_dimer"/>
</dbReference>
<dbReference type="Gene3D" id="1.10.3730.10">
    <property type="entry name" value="ProC C-terminal domain-like"/>
    <property type="match status" value="1"/>
</dbReference>
<evidence type="ECO:0000259" key="6">
    <source>
        <dbReference type="Pfam" id="PF14748"/>
    </source>
</evidence>
<dbReference type="AlphaFoldDB" id="H6QC05"/>
<dbReference type="GO" id="GO:0055129">
    <property type="term" value="P:L-proline biosynthetic process"/>
    <property type="evidence" value="ECO:0007669"/>
    <property type="project" value="TreeGrafter"/>
</dbReference>
<feature type="binding site" evidence="4">
    <location>
        <position position="59"/>
    </location>
    <ligand>
        <name>NADPH</name>
        <dbReference type="ChEBI" id="CHEBI:57783"/>
    </ligand>
</feature>
<accession>H6QC05</accession>
<dbReference type="InterPro" id="IPR000304">
    <property type="entry name" value="Pyrroline-COOH_reductase"/>
</dbReference>
<dbReference type="SUPFAM" id="SSF48179">
    <property type="entry name" value="6-phosphogluconate dehydrogenase C-terminal domain-like"/>
    <property type="match status" value="1"/>
</dbReference>
<name>H6QC05_PYROT</name>
<dbReference type="InterPro" id="IPR036291">
    <property type="entry name" value="NAD(P)-bd_dom_sf"/>
</dbReference>
<dbReference type="KEGG" id="pog:Pogu_2770"/>
<keyword evidence="2 4" id="KW-0521">NADP</keyword>
<dbReference type="Pfam" id="PF03807">
    <property type="entry name" value="F420_oxidored"/>
    <property type="match status" value="1"/>
</dbReference>
<keyword evidence="3 7" id="KW-0560">Oxidoreductase</keyword>
<dbReference type="InterPro" id="IPR028939">
    <property type="entry name" value="P5C_Rdtase_cat_N"/>
</dbReference>
<evidence type="ECO:0000256" key="4">
    <source>
        <dbReference type="PIRSR" id="PIRSR000193-1"/>
    </source>
</evidence>
<evidence type="ECO:0000256" key="1">
    <source>
        <dbReference type="ARBA" id="ARBA00005525"/>
    </source>
</evidence>
<evidence type="ECO:0000256" key="2">
    <source>
        <dbReference type="ARBA" id="ARBA00022857"/>
    </source>
</evidence>
<evidence type="ECO:0000313" key="7">
    <source>
        <dbReference type="EMBL" id="AFA40797.1"/>
    </source>
</evidence>
<proteinExistence type="inferred from homology"/>
<dbReference type="PIRSF" id="PIRSF000193">
    <property type="entry name" value="Pyrrol-5-carb_rd"/>
    <property type="match status" value="1"/>
</dbReference>
<dbReference type="EC" id="1.5.1.2" evidence="7"/>
<comment type="similarity">
    <text evidence="1">Belongs to the pyrroline-5-carboxylate reductase family.</text>
</comment>
<evidence type="ECO:0000313" key="8">
    <source>
        <dbReference type="Proteomes" id="UP000009062"/>
    </source>
</evidence>
<sequence length="247" mass="26711">MLFPLCVPQLTVGVIGAGKLGSQIALRLHGNNIRVLASVKTERSRQRLSALGLEVYTDNKVVVDNSDILILSVKPTNLSELDFKADKPLISFVAGATLDYLRRFSPRPYRAMTNVGLTAIAVAGTYDEEVDKLLSHIAPTFWVEEKLIDPLTVLLGSGPAIVAELALALIRAGVNIGIPWDLSREIVLSLMASLPSLDDRLTLEKLAQYVATPGGTTIKALVAISPAEEIIAKALEEAHNRISKLRQ</sequence>
<dbReference type="PANTHER" id="PTHR11645:SF0">
    <property type="entry name" value="PYRROLINE-5-CARBOXYLATE REDUCTASE 3"/>
    <property type="match status" value="1"/>
</dbReference>
<gene>
    <name evidence="7" type="ordered locus">Pogu_2770</name>
</gene>
<dbReference type="Pfam" id="PF14748">
    <property type="entry name" value="P5CR_dimer"/>
    <property type="match status" value="1"/>
</dbReference>
<evidence type="ECO:0000259" key="5">
    <source>
        <dbReference type="Pfam" id="PF03807"/>
    </source>
</evidence>
<dbReference type="eggNOG" id="arCOG00455">
    <property type="taxonomic scope" value="Archaea"/>
</dbReference>
<dbReference type="Gene3D" id="3.40.50.720">
    <property type="entry name" value="NAD(P)-binding Rossmann-like Domain"/>
    <property type="match status" value="1"/>
</dbReference>
<keyword evidence="8" id="KW-1185">Reference proteome</keyword>
<dbReference type="GO" id="GO:0004735">
    <property type="term" value="F:pyrroline-5-carboxylate reductase activity"/>
    <property type="evidence" value="ECO:0007669"/>
    <property type="project" value="UniProtKB-EC"/>
</dbReference>
<dbReference type="InterPro" id="IPR008927">
    <property type="entry name" value="6-PGluconate_DH-like_C_sf"/>
</dbReference>
<organism evidence="7 8">
    <name type="scientific">Pyrobaculum oguniense (strain DSM 13380 / JCM 10595 / TE7)</name>
    <dbReference type="NCBI Taxonomy" id="698757"/>
    <lineage>
        <taxon>Archaea</taxon>
        <taxon>Thermoproteota</taxon>
        <taxon>Thermoprotei</taxon>
        <taxon>Thermoproteales</taxon>
        <taxon>Thermoproteaceae</taxon>
        <taxon>Pyrobaculum</taxon>
    </lineage>
</organism>
<dbReference type="PANTHER" id="PTHR11645">
    <property type="entry name" value="PYRROLINE-5-CARBOXYLATE REDUCTASE"/>
    <property type="match status" value="1"/>
</dbReference>
<protein>
    <submittedName>
        <fullName evidence="7">Pyrroline-5-carboxylate reductase</fullName>
        <ecNumber evidence="7">1.5.1.2</ecNumber>
    </submittedName>
</protein>
<dbReference type="Proteomes" id="UP000009062">
    <property type="component" value="Chromosome"/>
</dbReference>
<reference evidence="7 8" key="1">
    <citation type="journal article" date="2012" name="Stand. Genomic Sci.">
        <title>Complete genome sequence of Pyrobaculum oguniense.</title>
        <authorList>
            <person name="Bernick D.L."/>
            <person name="Karplus K."/>
            <person name="Lui L.M."/>
            <person name="Coker J.K."/>
            <person name="Murphy J.N."/>
            <person name="Chan P.P."/>
            <person name="Cozen A.E."/>
            <person name="Lowe T.M."/>
        </authorList>
    </citation>
    <scope>NUCLEOTIDE SEQUENCE [LARGE SCALE GENOMIC DNA]</scope>
    <source>
        <strain evidence="7 8">TE7</strain>
    </source>
</reference>
<evidence type="ECO:0000256" key="3">
    <source>
        <dbReference type="ARBA" id="ARBA00023002"/>
    </source>
</evidence>